<keyword evidence="2" id="KW-1185">Reference proteome</keyword>
<dbReference type="EMBL" id="CM055750">
    <property type="protein sequence ID" value="KAJ7993794.1"/>
    <property type="molecule type" value="Genomic_DNA"/>
</dbReference>
<accession>A0ACC2FR07</accession>
<comment type="caution">
    <text evidence="1">The sequence shown here is derived from an EMBL/GenBank/DDBJ whole genome shotgun (WGS) entry which is preliminary data.</text>
</comment>
<proteinExistence type="predicted"/>
<evidence type="ECO:0000313" key="1">
    <source>
        <dbReference type="EMBL" id="KAJ7993794.1"/>
    </source>
</evidence>
<protein>
    <submittedName>
        <fullName evidence="1">Uncharacterized protein</fullName>
    </submittedName>
</protein>
<reference evidence="1" key="1">
    <citation type="submission" date="2021-05" db="EMBL/GenBank/DDBJ databases">
        <authorList>
            <person name="Pan Q."/>
            <person name="Jouanno E."/>
            <person name="Zahm M."/>
            <person name="Klopp C."/>
            <person name="Cabau C."/>
            <person name="Louis A."/>
            <person name="Berthelot C."/>
            <person name="Parey E."/>
            <person name="Roest Crollius H."/>
            <person name="Montfort J."/>
            <person name="Robinson-Rechavi M."/>
            <person name="Bouchez O."/>
            <person name="Lampietro C."/>
            <person name="Lopez Roques C."/>
            <person name="Donnadieu C."/>
            <person name="Postlethwait J."/>
            <person name="Bobe J."/>
            <person name="Dillon D."/>
            <person name="Chandos A."/>
            <person name="von Hippel F."/>
            <person name="Guiguen Y."/>
        </authorList>
    </citation>
    <scope>NUCLEOTIDE SEQUENCE</scope>
    <source>
        <strain evidence="1">YG-Jan2019</strain>
    </source>
</reference>
<name>A0ACC2FR07_DALPE</name>
<dbReference type="Proteomes" id="UP001157502">
    <property type="component" value="Chromosome 23"/>
</dbReference>
<organism evidence="1 2">
    <name type="scientific">Dallia pectoralis</name>
    <name type="common">Alaska blackfish</name>
    <dbReference type="NCBI Taxonomy" id="75939"/>
    <lineage>
        <taxon>Eukaryota</taxon>
        <taxon>Metazoa</taxon>
        <taxon>Chordata</taxon>
        <taxon>Craniata</taxon>
        <taxon>Vertebrata</taxon>
        <taxon>Euteleostomi</taxon>
        <taxon>Actinopterygii</taxon>
        <taxon>Neopterygii</taxon>
        <taxon>Teleostei</taxon>
        <taxon>Protacanthopterygii</taxon>
        <taxon>Esociformes</taxon>
        <taxon>Umbridae</taxon>
        <taxon>Dallia</taxon>
    </lineage>
</organism>
<gene>
    <name evidence="1" type="ORF">DPEC_G00258410</name>
</gene>
<evidence type="ECO:0000313" key="2">
    <source>
        <dbReference type="Proteomes" id="UP001157502"/>
    </source>
</evidence>
<sequence length="108" mass="11739">MTTTPSPVPAKICTSYSLGSVQLPSGHTVQPAPGGAQRHQFKPGGLVKPRQPEPVRHGDPVKPEHSESAPVNICTNYASMTTTPSPVPAKIFTSYRGLHIRYEWMHIL</sequence>